<accession>A0ABQ4ZPE2</accession>
<protein>
    <submittedName>
        <fullName evidence="2">Uncharacterized protein</fullName>
    </submittedName>
</protein>
<dbReference type="Proteomes" id="UP001151760">
    <property type="component" value="Unassembled WGS sequence"/>
</dbReference>
<evidence type="ECO:0000313" key="3">
    <source>
        <dbReference type="Proteomes" id="UP001151760"/>
    </source>
</evidence>
<comment type="caution">
    <text evidence="2">The sequence shown here is derived from an EMBL/GenBank/DDBJ whole genome shotgun (WGS) entry which is preliminary data.</text>
</comment>
<dbReference type="EMBL" id="BQNB010011474">
    <property type="protein sequence ID" value="GJS91042.1"/>
    <property type="molecule type" value="Genomic_DNA"/>
</dbReference>
<keyword evidence="3" id="KW-1185">Reference proteome</keyword>
<reference evidence="2" key="1">
    <citation type="journal article" date="2022" name="Int. J. Mol. Sci.">
        <title>Draft Genome of Tanacetum Coccineum: Genomic Comparison of Closely Related Tanacetum-Family Plants.</title>
        <authorList>
            <person name="Yamashiro T."/>
            <person name="Shiraishi A."/>
            <person name="Nakayama K."/>
            <person name="Satake H."/>
        </authorList>
    </citation>
    <scope>NUCLEOTIDE SEQUENCE</scope>
</reference>
<reference evidence="2" key="2">
    <citation type="submission" date="2022-01" db="EMBL/GenBank/DDBJ databases">
        <authorList>
            <person name="Yamashiro T."/>
            <person name="Shiraishi A."/>
            <person name="Satake H."/>
            <person name="Nakayama K."/>
        </authorList>
    </citation>
    <scope>NUCLEOTIDE SEQUENCE</scope>
</reference>
<feature type="compositionally biased region" description="Acidic residues" evidence="1">
    <location>
        <begin position="68"/>
        <end position="87"/>
    </location>
</feature>
<sequence>MKLGRSADRDPDPIGALRINGELRYSRVPVADPDLLPDTHCWRGVTTRWLESSHEFGSASGSGRCGDDESGDDEDGGEDEEDEDADS</sequence>
<proteinExistence type="predicted"/>
<name>A0ABQ4ZPE2_9ASTR</name>
<organism evidence="2 3">
    <name type="scientific">Tanacetum coccineum</name>
    <dbReference type="NCBI Taxonomy" id="301880"/>
    <lineage>
        <taxon>Eukaryota</taxon>
        <taxon>Viridiplantae</taxon>
        <taxon>Streptophyta</taxon>
        <taxon>Embryophyta</taxon>
        <taxon>Tracheophyta</taxon>
        <taxon>Spermatophyta</taxon>
        <taxon>Magnoliopsida</taxon>
        <taxon>eudicotyledons</taxon>
        <taxon>Gunneridae</taxon>
        <taxon>Pentapetalae</taxon>
        <taxon>asterids</taxon>
        <taxon>campanulids</taxon>
        <taxon>Asterales</taxon>
        <taxon>Asteraceae</taxon>
        <taxon>Asteroideae</taxon>
        <taxon>Anthemideae</taxon>
        <taxon>Anthemidinae</taxon>
        <taxon>Tanacetum</taxon>
    </lineage>
</organism>
<feature type="region of interest" description="Disordered" evidence="1">
    <location>
        <begin position="52"/>
        <end position="87"/>
    </location>
</feature>
<evidence type="ECO:0000313" key="2">
    <source>
        <dbReference type="EMBL" id="GJS91042.1"/>
    </source>
</evidence>
<evidence type="ECO:0000256" key="1">
    <source>
        <dbReference type="SAM" id="MobiDB-lite"/>
    </source>
</evidence>
<gene>
    <name evidence="2" type="ORF">Tco_0773678</name>
</gene>